<dbReference type="GO" id="GO:0016887">
    <property type="term" value="F:ATP hydrolysis activity"/>
    <property type="evidence" value="ECO:0007669"/>
    <property type="project" value="InterPro"/>
</dbReference>
<dbReference type="InterPro" id="IPR051396">
    <property type="entry name" value="Bact_Antivir_Def_Nuclease"/>
</dbReference>
<evidence type="ECO:0000259" key="1">
    <source>
        <dbReference type="SMART" id="SM00382"/>
    </source>
</evidence>
<dbReference type="InterPro" id="IPR003593">
    <property type="entry name" value="AAA+_ATPase"/>
</dbReference>
<dbReference type="InterPro" id="IPR034139">
    <property type="entry name" value="TOPRIM_OLD"/>
</dbReference>
<feature type="domain" description="AAA+ ATPase" evidence="1">
    <location>
        <begin position="28"/>
        <end position="306"/>
    </location>
</feature>
<gene>
    <name evidence="2" type="ORF">SAMN04487834_10311</name>
</gene>
<dbReference type="PANTHER" id="PTHR43581:SF2">
    <property type="entry name" value="EXCINUCLEASE ATPASE SUBUNIT"/>
    <property type="match status" value="1"/>
</dbReference>
<dbReference type="SMART" id="SM00382">
    <property type="entry name" value="AAA"/>
    <property type="match status" value="1"/>
</dbReference>
<dbReference type="InterPro" id="IPR027417">
    <property type="entry name" value="P-loop_NTPase"/>
</dbReference>
<dbReference type="SUPFAM" id="SSF52540">
    <property type="entry name" value="P-loop containing nucleoside triphosphate hydrolases"/>
    <property type="match status" value="1"/>
</dbReference>
<dbReference type="RefSeq" id="WP_074732220.1">
    <property type="nucleotide sequence ID" value="NZ_FNYK01000031.1"/>
</dbReference>
<evidence type="ECO:0000313" key="3">
    <source>
        <dbReference type="Proteomes" id="UP000183028"/>
    </source>
</evidence>
<dbReference type="Pfam" id="PF13304">
    <property type="entry name" value="AAA_21"/>
    <property type="match status" value="1"/>
</dbReference>
<keyword evidence="3" id="KW-1185">Reference proteome</keyword>
<name>A0A1H6UDZ4_9FIRM</name>
<protein>
    <submittedName>
        <fullName evidence="2">AAA domain-containing protein, putative AbiEii toxin, Type IV TA system</fullName>
    </submittedName>
</protein>
<dbReference type="Proteomes" id="UP000183028">
    <property type="component" value="Unassembled WGS sequence"/>
</dbReference>
<organism evidence="2 3">
    <name type="scientific">Sharpea azabuensis</name>
    <dbReference type="NCBI Taxonomy" id="322505"/>
    <lineage>
        <taxon>Bacteria</taxon>
        <taxon>Bacillati</taxon>
        <taxon>Bacillota</taxon>
        <taxon>Erysipelotrichia</taxon>
        <taxon>Erysipelotrichales</taxon>
        <taxon>Coprobacillaceae</taxon>
        <taxon>Sharpea</taxon>
    </lineage>
</organism>
<dbReference type="Gene3D" id="3.40.50.300">
    <property type="entry name" value="P-loop containing nucleotide triphosphate hydrolases"/>
    <property type="match status" value="1"/>
</dbReference>
<dbReference type="OrthoDB" id="7029750at2"/>
<dbReference type="GO" id="GO:0005524">
    <property type="term" value="F:ATP binding"/>
    <property type="evidence" value="ECO:0007669"/>
    <property type="project" value="InterPro"/>
</dbReference>
<dbReference type="InterPro" id="IPR003959">
    <property type="entry name" value="ATPase_AAA_core"/>
</dbReference>
<accession>A0A1H6UDZ4</accession>
<proteinExistence type="predicted"/>
<dbReference type="eggNOG" id="COG3593">
    <property type="taxonomic scope" value="Bacteria"/>
</dbReference>
<dbReference type="AlphaFoldDB" id="A0A1H6UDZ4"/>
<dbReference type="Pfam" id="PF20469">
    <property type="entry name" value="OLD-like_TOPRIM"/>
    <property type="match status" value="1"/>
</dbReference>
<dbReference type="PANTHER" id="PTHR43581">
    <property type="entry name" value="ATP/GTP PHOSPHATASE"/>
    <property type="match status" value="1"/>
</dbReference>
<evidence type="ECO:0000313" key="2">
    <source>
        <dbReference type="EMBL" id="SEI87877.1"/>
    </source>
</evidence>
<sequence>MDQQNNNIPSVNIERIKFNDETLIDFESDDIVLLVGANNVGKSRTLKDLKDDLNDLCKPKVIVDEVTYKSSNFSSSQLKDYFEKNISKDSFGNYNVLIDDNQFQSFNDSTFTDNMDEKQFYKVLFSFLSTENRLNITRPMMFNTNLDNRSLNIMKGLESDLESINTLNEVLQMGFEKSIEVYEDFLDGTIVKKYKIGNSEDIKNVINSTRRNNHNLSKEMEDLYIQGDGIRSAFAILASLIVNNHSLFLIDEPETFLHPPQARVLAKNIVNLSNDKQCFISTHNIDFIKGVLEADSSRVKIIKIDRFENKNKFNLVDNNSVAEIANDKNLRYTNILDGLFYDRLVLCENESDCKFYSAILENLDPVKYQNTLFCAVGGKHQFKKVVPLLKKLNIQYAIIADIDLINSKNDLKQLVNSIEDDCYNQINDYHTKFIEEFEEGMYSQIKTQAVIKTEINEMFNSEKYMSDDIARRIKGSLKYISSFTLLKSGGESILPQGECVTLFNIVKEFLNDHNVFIVECGEIERFVPDVKGHGNDWVEKTFARYNDINDPVYIEAKQFIKNVFDMINYHNKCNI</sequence>
<dbReference type="EMBL" id="FNYK01000031">
    <property type="protein sequence ID" value="SEI87877.1"/>
    <property type="molecule type" value="Genomic_DNA"/>
</dbReference>
<reference evidence="3" key="1">
    <citation type="submission" date="2016-10" db="EMBL/GenBank/DDBJ databases">
        <authorList>
            <person name="Varghese N."/>
        </authorList>
    </citation>
    <scope>NUCLEOTIDE SEQUENCE [LARGE SCALE GENOMIC DNA]</scope>
    <source>
        <strain evidence="3">DSM 20406</strain>
    </source>
</reference>